<reference evidence="2 4" key="3">
    <citation type="submission" date="2024-06" db="EMBL/GenBank/DDBJ databases">
        <title>Halorubrum miltondacostae sp. nov., a potential PHA producer isolated from an inland solar saltern in Rio Maior, Portugal.</title>
        <authorList>
            <person name="Albuquerque L."/>
            <person name="Viver T."/>
            <person name="Barroso C."/>
            <person name="Claudino R."/>
            <person name="Galvan M."/>
            <person name="Simoes G."/>
            <person name="Lobo Da Cunha A."/>
            <person name="Egas C."/>
        </authorList>
    </citation>
    <scope>NUCLEOTIDE SEQUENCE [LARGE SCALE GENOMIC DNA]</scope>
    <source>
        <strain evidence="2 4">DSM 18646</strain>
    </source>
</reference>
<comment type="caution">
    <text evidence="1">The sequence shown here is derived from an EMBL/GenBank/DDBJ whole genome shotgun (WGS) entry which is preliminary data.</text>
</comment>
<evidence type="ECO:0000313" key="2">
    <source>
        <dbReference type="EMBL" id="MEZ3168404.1"/>
    </source>
</evidence>
<name>A0AAV3SR84_9EURY</name>
<sequence length="160" mass="17999">MDGFRGWDFLIQATINSGGMIRLPEQVQETVATNHLTKGPAIHWSVENDNRYIVLSEKPLEKDAYTNVGIYKIYDIEDVDESGGRIRPPGEISSVWAADPNPGERVFYLTHRRMRSGTKSSVYLLSEAQVLNLLPDRTTNPQASKITESLFEVPGFDSQE</sequence>
<keyword evidence="4" id="KW-1185">Reference proteome</keyword>
<evidence type="ECO:0000313" key="1">
    <source>
        <dbReference type="EMBL" id="GAA0541493.1"/>
    </source>
</evidence>
<dbReference type="EMBL" id="JBEDNW010000008">
    <property type="protein sequence ID" value="MEZ3168404.1"/>
    <property type="molecule type" value="Genomic_DNA"/>
</dbReference>
<proteinExistence type="predicted"/>
<organism evidence="1 3">
    <name type="scientific">Halorubrum ejinorense</name>
    <dbReference type="NCBI Taxonomy" id="425309"/>
    <lineage>
        <taxon>Archaea</taxon>
        <taxon>Methanobacteriati</taxon>
        <taxon>Methanobacteriota</taxon>
        <taxon>Stenosarchaea group</taxon>
        <taxon>Halobacteria</taxon>
        <taxon>Halobacteriales</taxon>
        <taxon>Haloferacaceae</taxon>
        <taxon>Halorubrum</taxon>
    </lineage>
</organism>
<evidence type="ECO:0000313" key="4">
    <source>
        <dbReference type="Proteomes" id="UP001567571"/>
    </source>
</evidence>
<evidence type="ECO:0008006" key="5">
    <source>
        <dbReference type="Google" id="ProtNLM"/>
    </source>
</evidence>
<gene>
    <name evidence="2" type="ORF">ABNG02_13825</name>
    <name evidence="1" type="ORF">GCM10008994_15720</name>
</gene>
<accession>A0AAV3SR84</accession>
<reference evidence="1" key="1">
    <citation type="journal article" date="2014" name="Int. J. Syst. Evol. Microbiol.">
        <title>Complete genome sequence of Corynebacterium casei LMG S-19264T (=DSM 44701T), isolated from a smear-ripened cheese.</title>
        <authorList>
            <consortium name="US DOE Joint Genome Institute (JGI-PGF)"/>
            <person name="Walter F."/>
            <person name="Albersmeier A."/>
            <person name="Kalinowski J."/>
            <person name="Ruckert C."/>
        </authorList>
    </citation>
    <scope>NUCLEOTIDE SEQUENCE</scope>
    <source>
        <strain evidence="1">JCM 14265</strain>
    </source>
</reference>
<dbReference type="RefSeq" id="WP_343778059.1">
    <property type="nucleotide sequence ID" value="NZ_BAAADQ010000006.1"/>
</dbReference>
<dbReference type="AlphaFoldDB" id="A0AAV3SR84"/>
<dbReference type="Proteomes" id="UP001501425">
    <property type="component" value="Unassembled WGS sequence"/>
</dbReference>
<evidence type="ECO:0000313" key="3">
    <source>
        <dbReference type="Proteomes" id="UP001501425"/>
    </source>
</evidence>
<protein>
    <recommendedName>
        <fullName evidence="5">Dipeptidylpeptidase IV N-terminal domain-containing protein</fullName>
    </recommendedName>
</protein>
<dbReference type="EMBL" id="BAAADQ010000006">
    <property type="protein sequence ID" value="GAA0541493.1"/>
    <property type="molecule type" value="Genomic_DNA"/>
</dbReference>
<dbReference type="Proteomes" id="UP001567571">
    <property type="component" value="Unassembled WGS sequence"/>
</dbReference>
<reference evidence="1" key="2">
    <citation type="submission" date="2023-12" db="EMBL/GenBank/DDBJ databases">
        <authorList>
            <person name="Sun Q."/>
            <person name="Inoue M."/>
        </authorList>
    </citation>
    <scope>NUCLEOTIDE SEQUENCE</scope>
    <source>
        <strain evidence="1">JCM 14265</strain>
    </source>
</reference>